<name>A0A060RDA6_9BACT</name>
<organism evidence="2 3">
    <name type="scientific">Mucinivorans hirudinis</name>
    <dbReference type="NCBI Taxonomy" id="1433126"/>
    <lineage>
        <taxon>Bacteria</taxon>
        <taxon>Pseudomonadati</taxon>
        <taxon>Bacteroidota</taxon>
        <taxon>Bacteroidia</taxon>
        <taxon>Bacteroidales</taxon>
        <taxon>Rikenellaceae</taxon>
        <taxon>Mucinivorans</taxon>
    </lineage>
</organism>
<dbReference type="STRING" id="1433126.BN938_1552"/>
<keyword evidence="2" id="KW-0547">Nucleotide-binding</keyword>
<dbReference type="SUPFAM" id="SSF52540">
    <property type="entry name" value="P-loop containing nucleoside triphosphate hydrolases"/>
    <property type="match status" value="1"/>
</dbReference>
<dbReference type="OrthoDB" id="9805802at2"/>
<dbReference type="CDD" id="cd00267">
    <property type="entry name" value="ABC_ATPase"/>
    <property type="match status" value="1"/>
</dbReference>
<accession>A0A060RDA6</accession>
<dbReference type="eggNOG" id="COG1123">
    <property type="taxonomic scope" value="Bacteria"/>
</dbReference>
<proteinExistence type="predicted"/>
<dbReference type="KEGG" id="rbc:BN938_1552"/>
<dbReference type="SMART" id="SM00382">
    <property type="entry name" value="AAA"/>
    <property type="match status" value="1"/>
</dbReference>
<dbReference type="GO" id="GO:0016887">
    <property type="term" value="F:ATP hydrolysis activity"/>
    <property type="evidence" value="ECO:0007669"/>
    <property type="project" value="InterPro"/>
</dbReference>
<dbReference type="Gene3D" id="3.40.50.300">
    <property type="entry name" value="P-loop containing nucleotide triphosphate hydrolases"/>
    <property type="match status" value="1"/>
</dbReference>
<sequence>MKIKEIYVKGLWSEHDLEWKLTPGVNILSGGNGSGKSTVLRCLGDLFSQGELSSQNICLIDRLRVVFDDGTEIDSTSRFDPSPYNVKVISTFDMSLRAGDDLSRLTGRMVSTQLDWELYKLNNEYLSYQLEVSNQIIDALSRGEQTEGYLTKRRLFFDTIDSLFEHSDKQMVRTDNNLNFTVGCRKITPYQLSSGEKQIIIILTHALISGGEQTIMIMDEPEISLHFDWQRRLIRDILQLNPNLQLILATHSPAVVMDGWVDCVSEINELFI</sequence>
<dbReference type="AlphaFoldDB" id="A0A060RDA6"/>
<dbReference type="InterPro" id="IPR038729">
    <property type="entry name" value="Rad50/SbcC_AAA"/>
</dbReference>
<dbReference type="InterPro" id="IPR003959">
    <property type="entry name" value="ATPase_AAA_core"/>
</dbReference>
<keyword evidence="2" id="KW-0067">ATP-binding</keyword>
<protein>
    <submittedName>
        <fullName evidence="2">Methionine ABC transporter ATP-binding protein</fullName>
    </submittedName>
</protein>
<feature type="domain" description="AAA+ ATPase" evidence="1">
    <location>
        <begin position="22"/>
        <end position="271"/>
    </location>
</feature>
<dbReference type="PANTHER" id="PTHR43581">
    <property type="entry name" value="ATP/GTP PHOSPHATASE"/>
    <property type="match status" value="1"/>
</dbReference>
<dbReference type="Proteomes" id="UP000027616">
    <property type="component" value="Chromosome I"/>
</dbReference>
<dbReference type="InterPro" id="IPR027417">
    <property type="entry name" value="P-loop_NTPase"/>
</dbReference>
<dbReference type="Pfam" id="PF13476">
    <property type="entry name" value="AAA_23"/>
    <property type="match status" value="1"/>
</dbReference>
<dbReference type="InterPro" id="IPR003593">
    <property type="entry name" value="AAA+_ATPase"/>
</dbReference>
<evidence type="ECO:0000259" key="1">
    <source>
        <dbReference type="SMART" id="SM00382"/>
    </source>
</evidence>
<gene>
    <name evidence="2" type="ORF">BN938_1552</name>
</gene>
<dbReference type="EMBL" id="HG934468">
    <property type="protein sequence ID" value="CDN31639.1"/>
    <property type="molecule type" value="Genomic_DNA"/>
</dbReference>
<dbReference type="InterPro" id="IPR051396">
    <property type="entry name" value="Bact_Antivir_Def_Nuclease"/>
</dbReference>
<evidence type="ECO:0000313" key="3">
    <source>
        <dbReference type="Proteomes" id="UP000027616"/>
    </source>
</evidence>
<dbReference type="PANTHER" id="PTHR43581:SF2">
    <property type="entry name" value="EXCINUCLEASE ATPASE SUBUNIT"/>
    <property type="match status" value="1"/>
</dbReference>
<dbReference type="GO" id="GO:0005524">
    <property type="term" value="F:ATP binding"/>
    <property type="evidence" value="ECO:0007669"/>
    <property type="project" value="UniProtKB-KW"/>
</dbReference>
<dbReference type="HOGENOM" id="CLU_033692_0_0_10"/>
<keyword evidence="3" id="KW-1185">Reference proteome</keyword>
<evidence type="ECO:0000313" key="2">
    <source>
        <dbReference type="EMBL" id="CDN31639.1"/>
    </source>
</evidence>
<dbReference type="GO" id="GO:0006302">
    <property type="term" value="P:double-strand break repair"/>
    <property type="evidence" value="ECO:0007669"/>
    <property type="project" value="InterPro"/>
</dbReference>
<reference evidence="2 3" key="1">
    <citation type="journal article" date="2015" name="Genome Announc.">
        <title>Complete Genome Sequence of the Novel Leech Symbiont Mucinivorans hirudinis M3T.</title>
        <authorList>
            <person name="Nelson M.C."/>
            <person name="Bomar L."/>
            <person name="Graf J."/>
        </authorList>
    </citation>
    <scope>NUCLEOTIDE SEQUENCE [LARGE SCALE GENOMIC DNA]</scope>
    <source>
        <strain evidence="3">M3</strain>
    </source>
</reference>
<dbReference type="Pfam" id="PF13304">
    <property type="entry name" value="AAA_21"/>
    <property type="match status" value="1"/>
</dbReference>